<feature type="domain" description="HTH araC/xylS-type" evidence="5">
    <location>
        <begin position="228"/>
        <end position="329"/>
    </location>
</feature>
<sequence length="339" mass="36269">MAGHPHPPPGPPHLAFSTGTMPPKERAAAWQRALSQCYVTVEAAIGAAPEAWSGSLTAHWTGTLRITADMSGPARVRRTPDSVAADGRTYVFARTQLEGSVRLVQDGRTAHLTPGALAFHDAARPFALALPEPQRAHVLTVPRQLLRVDDATLRDITAIPVTETSGASAALLLPLVHGLVREAADADSPYGSEELSRTVVGLLAALAAHLAAEADRPGAGWGQVSLLERIKTAAGARLGEPGLSPRALAEEHHISPRYLHKLFRAEGTTFGRWVLGRRLSECRAELERADRDHLPVAAVAARWGFSSPARFSDAFRAAYGEPPGRWRESARARQNSVGP</sequence>
<dbReference type="GO" id="GO:0003700">
    <property type="term" value="F:DNA-binding transcription factor activity"/>
    <property type="evidence" value="ECO:0007669"/>
    <property type="project" value="InterPro"/>
</dbReference>
<dbReference type="Pfam" id="PF12833">
    <property type="entry name" value="HTH_18"/>
    <property type="match status" value="1"/>
</dbReference>
<feature type="compositionally biased region" description="Pro residues" evidence="4">
    <location>
        <begin position="1"/>
        <end position="12"/>
    </location>
</feature>
<dbReference type="InterPro" id="IPR035418">
    <property type="entry name" value="AraC-bd_2"/>
</dbReference>
<name>A0A918QK88_9ACTN</name>
<dbReference type="Pfam" id="PF14525">
    <property type="entry name" value="AraC_binding_2"/>
    <property type="match status" value="1"/>
</dbReference>
<organism evidence="6 7">
    <name type="scientific">Streptomyces inusitatus</name>
    <dbReference type="NCBI Taxonomy" id="68221"/>
    <lineage>
        <taxon>Bacteria</taxon>
        <taxon>Bacillati</taxon>
        <taxon>Actinomycetota</taxon>
        <taxon>Actinomycetes</taxon>
        <taxon>Kitasatosporales</taxon>
        <taxon>Streptomycetaceae</taxon>
        <taxon>Streptomyces</taxon>
    </lineage>
</organism>
<proteinExistence type="predicted"/>
<evidence type="ECO:0000256" key="1">
    <source>
        <dbReference type="ARBA" id="ARBA00023015"/>
    </source>
</evidence>
<keyword evidence="2" id="KW-0238">DNA-binding</keyword>
<dbReference type="Proteomes" id="UP000630936">
    <property type="component" value="Unassembled WGS sequence"/>
</dbReference>
<dbReference type="PANTHER" id="PTHR46796">
    <property type="entry name" value="HTH-TYPE TRANSCRIPTIONAL ACTIVATOR RHAS-RELATED"/>
    <property type="match status" value="1"/>
</dbReference>
<protein>
    <submittedName>
        <fullName evidence="6">AraC family transcriptional regulator</fullName>
    </submittedName>
</protein>
<comment type="caution">
    <text evidence="6">The sequence shown here is derived from an EMBL/GenBank/DDBJ whole genome shotgun (WGS) entry which is preliminary data.</text>
</comment>
<keyword evidence="7" id="KW-1185">Reference proteome</keyword>
<accession>A0A918QK88</accession>
<dbReference type="InterPro" id="IPR009057">
    <property type="entry name" value="Homeodomain-like_sf"/>
</dbReference>
<evidence type="ECO:0000313" key="7">
    <source>
        <dbReference type="Proteomes" id="UP000630936"/>
    </source>
</evidence>
<evidence type="ECO:0000256" key="3">
    <source>
        <dbReference type="ARBA" id="ARBA00023163"/>
    </source>
</evidence>
<dbReference type="AlphaFoldDB" id="A0A918QK88"/>
<dbReference type="InterPro" id="IPR050204">
    <property type="entry name" value="AraC_XylS_family_regulators"/>
</dbReference>
<dbReference type="PANTHER" id="PTHR46796:SF6">
    <property type="entry name" value="ARAC SUBFAMILY"/>
    <property type="match status" value="1"/>
</dbReference>
<dbReference type="EMBL" id="BMWG01000020">
    <property type="protein sequence ID" value="GGZ51263.1"/>
    <property type="molecule type" value="Genomic_DNA"/>
</dbReference>
<dbReference type="SMART" id="SM00342">
    <property type="entry name" value="HTH_ARAC"/>
    <property type="match status" value="1"/>
</dbReference>
<dbReference type="SUPFAM" id="SSF46689">
    <property type="entry name" value="Homeodomain-like"/>
    <property type="match status" value="1"/>
</dbReference>
<reference evidence="6" key="1">
    <citation type="journal article" date="2014" name="Int. J. Syst. Evol. Microbiol.">
        <title>Complete genome sequence of Corynebacterium casei LMG S-19264T (=DSM 44701T), isolated from a smear-ripened cheese.</title>
        <authorList>
            <consortium name="US DOE Joint Genome Institute (JGI-PGF)"/>
            <person name="Walter F."/>
            <person name="Albersmeier A."/>
            <person name="Kalinowski J."/>
            <person name="Ruckert C."/>
        </authorList>
    </citation>
    <scope>NUCLEOTIDE SEQUENCE</scope>
    <source>
        <strain evidence="6">JCM 4988</strain>
    </source>
</reference>
<feature type="region of interest" description="Disordered" evidence="4">
    <location>
        <begin position="1"/>
        <end position="22"/>
    </location>
</feature>
<evidence type="ECO:0000259" key="5">
    <source>
        <dbReference type="PROSITE" id="PS01124"/>
    </source>
</evidence>
<evidence type="ECO:0000256" key="4">
    <source>
        <dbReference type="SAM" id="MobiDB-lite"/>
    </source>
</evidence>
<dbReference type="PROSITE" id="PS01124">
    <property type="entry name" value="HTH_ARAC_FAMILY_2"/>
    <property type="match status" value="1"/>
</dbReference>
<keyword evidence="1" id="KW-0805">Transcription regulation</keyword>
<reference evidence="6" key="2">
    <citation type="submission" date="2020-09" db="EMBL/GenBank/DDBJ databases">
        <authorList>
            <person name="Sun Q."/>
            <person name="Ohkuma M."/>
        </authorList>
    </citation>
    <scope>NUCLEOTIDE SEQUENCE</scope>
    <source>
        <strain evidence="6">JCM 4988</strain>
    </source>
</reference>
<keyword evidence="3" id="KW-0804">Transcription</keyword>
<evidence type="ECO:0000256" key="2">
    <source>
        <dbReference type="ARBA" id="ARBA00023125"/>
    </source>
</evidence>
<gene>
    <name evidence="6" type="ORF">GCM10010387_52050</name>
</gene>
<dbReference type="GO" id="GO:0043565">
    <property type="term" value="F:sequence-specific DNA binding"/>
    <property type="evidence" value="ECO:0007669"/>
    <property type="project" value="InterPro"/>
</dbReference>
<evidence type="ECO:0000313" key="6">
    <source>
        <dbReference type="EMBL" id="GGZ51263.1"/>
    </source>
</evidence>
<dbReference type="InterPro" id="IPR018060">
    <property type="entry name" value="HTH_AraC"/>
</dbReference>
<dbReference type="Gene3D" id="1.10.10.60">
    <property type="entry name" value="Homeodomain-like"/>
    <property type="match status" value="1"/>
</dbReference>
<dbReference type="RefSeq" id="WP_229869348.1">
    <property type="nucleotide sequence ID" value="NZ_BMWG01000020.1"/>
</dbReference>